<evidence type="ECO:0008006" key="3">
    <source>
        <dbReference type="Google" id="ProtNLM"/>
    </source>
</evidence>
<accession>A0ABQ2NGZ7</accession>
<name>A0ABQ2NGZ7_9FLAO</name>
<proteinExistence type="predicted"/>
<dbReference type="Gene3D" id="3.30.530.20">
    <property type="match status" value="1"/>
</dbReference>
<gene>
    <name evidence="1" type="ORF">GCM10010992_00580</name>
</gene>
<organism evidence="1 2">
    <name type="scientific">Cloacibacterium rupense</name>
    <dbReference type="NCBI Taxonomy" id="517423"/>
    <lineage>
        <taxon>Bacteria</taxon>
        <taxon>Pseudomonadati</taxon>
        <taxon>Bacteroidota</taxon>
        <taxon>Flavobacteriia</taxon>
        <taxon>Flavobacteriales</taxon>
        <taxon>Weeksellaceae</taxon>
    </lineage>
</organism>
<dbReference type="SUPFAM" id="SSF55961">
    <property type="entry name" value="Bet v1-like"/>
    <property type="match status" value="1"/>
</dbReference>
<sequence>MKINITKQSGIYTLTSEQILPISLEKAWDFFSKPTNLDKITPREMDFKITNNPPDNTYLGQIITYKIGVLPMIKSNWVTEITYFESPLKNENRKGFFVDEQRFGPYAMWHHEHHFEETTDGKVKMIDIVNFKLPMGILGDFMAGKFVKNKVKFIFESRYKILEQILKT</sequence>
<reference evidence="2" key="1">
    <citation type="journal article" date="2019" name="Int. J. Syst. Evol. Microbiol.">
        <title>The Global Catalogue of Microorganisms (GCM) 10K type strain sequencing project: providing services to taxonomists for standard genome sequencing and annotation.</title>
        <authorList>
            <consortium name="The Broad Institute Genomics Platform"/>
            <consortium name="The Broad Institute Genome Sequencing Center for Infectious Disease"/>
            <person name="Wu L."/>
            <person name="Ma J."/>
        </authorList>
    </citation>
    <scope>NUCLEOTIDE SEQUENCE [LARGE SCALE GENOMIC DNA]</scope>
    <source>
        <strain evidence="2">CGMCC 1.7656</strain>
    </source>
</reference>
<dbReference type="EMBL" id="BMLV01000001">
    <property type="protein sequence ID" value="GGP01114.1"/>
    <property type="molecule type" value="Genomic_DNA"/>
</dbReference>
<dbReference type="InterPro" id="IPR023393">
    <property type="entry name" value="START-like_dom_sf"/>
</dbReference>
<dbReference type="RefSeq" id="WP_188616080.1">
    <property type="nucleotide sequence ID" value="NZ_BMLV01000001.1"/>
</dbReference>
<keyword evidence="2" id="KW-1185">Reference proteome</keyword>
<evidence type="ECO:0000313" key="2">
    <source>
        <dbReference type="Proteomes" id="UP000620064"/>
    </source>
</evidence>
<protein>
    <recommendedName>
        <fullName evidence="3">Ligand-binding SRPBCC domain-containing protein</fullName>
    </recommendedName>
</protein>
<comment type="caution">
    <text evidence="1">The sequence shown here is derived from an EMBL/GenBank/DDBJ whole genome shotgun (WGS) entry which is preliminary data.</text>
</comment>
<evidence type="ECO:0000313" key="1">
    <source>
        <dbReference type="EMBL" id="GGP01114.1"/>
    </source>
</evidence>
<dbReference type="CDD" id="cd07820">
    <property type="entry name" value="SRPBCC_3"/>
    <property type="match status" value="1"/>
</dbReference>
<dbReference type="Proteomes" id="UP000620064">
    <property type="component" value="Unassembled WGS sequence"/>
</dbReference>